<dbReference type="EMBL" id="PVNO01000021">
    <property type="protein sequence ID" value="PRO69901.1"/>
    <property type="molecule type" value="Genomic_DNA"/>
</dbReference>
<evidence type="ECO:0000313" key="6">
    <source>
        <dbReference type="Proteomes" id="UP000239539"/>
    </source>
</evidence>
<keyword evidence="3" id="KW-0677">Repeat</keyword>
<dbReference type="InterPro" id="IPR018357">
    <property type="entry name" value="Hexapep_transf_CS"/>
</dbReference>
<evidence type="ECO:0000313" key="5">
    <source>
        <dbReference type="EMBL" id="PRO69901.1"/>
    </source>
</evidence>
<dbReference type="SUPFAM" id="SSF51161">
    <property type="entry name" value="Trimeric LpxA-like enzymes"/>
    <property type="match status" value="1"/>
</dbReference>
<keyword evidence="6" id="KW-1185">Reference proteome</keyword>
<evidence type="ECO:0000256" key="3">
    <source>
        <dbReference type="ARBA" id="ARBA00022737"/>
    </source>
</evidence>
<protein>
    <submittedName>
        <fullName evidence="5">Capsular biosynthesis protein</fullName>
    </submittedName>
</protein>
<dbReference type="InterPro" id="IPR001451">
    <property type="entry name" value="Hexapep"/>
</dbReference>
<organism evidence="5 6">
    <name type="scientific">Alteromonas gracilis</name>
    <dbReference type="NCBI Taxonomy" id="1479524"/>
    <lineage>
        <taxon>Bacteria</taxon>
        <taxon>Pseudomonadati</taxon>
        <taxon>Pseudomonadota</taxon>
        <taxon>Gammaproteobacteria</taxon>
        <taxon>Alteromonadales</taxon>
        <taxon>Alteromonadaceae</taxon>
        <taxon>Alteromonas/Salinimonas group</taxon>
        <taxon>Alteromonas</taxon>
    </lineage>
</organism>
<evidence type="ECO:0000256" key="4">
    <source>
        <dbReference type="ARBA" id="ARBA00023315"/>
    </source>
</evidence>
<dbReference type="CDD" id="cd03349">
    <property type="entry name" value="LbH_XAT"/>
    <property type="match status" value="1"/>
</dbReference>
<accession>A0ABX5CUC0</accession>
<proteinExistence type="inferred from homology"/>
<evidence type="ECO:0000256" key="1">
    <source>
        <dbReference type="ARBA" id="ARBA00007274"/>
    </source>
</evidence>
<dbReference type="Gene3D" id="2.160.10.10">
    <property type="entry name" value="Hexapeptide repeat proteins"/>
    <property type="match status" value="1"/>
</dbReference>
<dbReference type="Proteomes" id="UP000239539">
    <property type="component" value="Unassembled WGS sequence"/>
</dbReference>
<dbReference type="RefSeq" id="WP_105930311.1">
    <property type="nucleotide sequence ID" value="NZ_PVNO01000021.1"/>
</dbReference>
<reference evidence="6" key="1">
    <citation type="journal article" date="2020" name="Int. J. Syst. Evol. Microbiol.">
        <title>Alteromonas alba sp. nov., a marine bacterium isolated from the seawater of the West Pacific Ocean.</title>
        <authorList>
            <person name="Sun C."/>
            <person name="Wu Y.-H."/>
            <person name="Xamxidin M."/>
            <person name="Cheng H."/>
            <person name="Xu X.-W."/>
        </authorList>
    </citation>
    <scope>NUCLEOTIDE SEQUENCE [LARGE SCALE GENOMIC DNA]</scope>
    <source>
        <strain evidence="6">9a2</strain>
    </source>
</reference>
<keyword evidence="2" id="KW-0808">Transferase</keyword>
<dbReference type="PANTHER" id="PTHR43300:SF11">
    <property type="entry name" value="ACETYLTRANSFERASE RV3034C-RELATED"/>
    <property type="match status" value="1"/>
</dbReference>
<sequence>MGLTVKITKQHIDMLKKHRLFCAWVPSFNAYLDNQNSIGWLSVGSQVTFYNSIEIEPYAAIYGSPYIGGKGTMPTSGLCSIGFNSYSHSALPEKMVVGRYCSIGEGLKVLDSQHPVTQLSSSHFTWKPQSVFVDAYFKDNGLPSLEKPFFDVNGVKPFPVIKNDVWIGQNVTLSTGITIGNGAIVAANSVVTKSVPDYAIVGGNPAKVIKYRFSDYQREELLKTEWWKYDLKGFAHLDTKSVFHFLRQWKEIKDDLEVFNPNTLILPDIFG</sequence>
<comment type="similarity">
    <text evidence="1">Belongs to the transferase hexapeptide repeat family.</text>
</comment>
<dbReference type="Pfam" id="PF00132">
    <property type="entry name" value="Hexapep"/>
    <property type="match status" value="1"/>
</dbReference>
<dbReference type="InterPro" id="IPR011004">
    <property type="entry name" value="Trimer_LpxA-like_sf"/>
</dbReference>
<name>A0ABX5CUC0_9ALTE</name>
<comment type="caution">
    <text evidence="5">The sequence shown here is derived from an EMBL/GenBank/DDBJ whole genome shotgun (WGS) entry which is preliminary data.</text>
</comment>
<keyword evidence="4" id="KW-0012">Acyltransferase</keyword>
<gene>
    <name evidence="5" type="ORF">C6Y39_05520</name>
</gene>
<dbReference type="InterPro" id="IPR050179">
    <property type="entry name" value="Trans_hexapeptide_repeat"/>
</dbReference>
<evidence type="ECO:0000256" key="2">
    <source>
        <dbReference type="ARBA" id="ARBA00022679"/>
    </source>
</evidence>
<dbReference type="PROSITE" id="PS00101">
    <property type="entry name" value="HEXAPEP_TRANSFERASES"/>
    <property type="match status" value="1"/>
</dbReference>
<dbReference type="PANTHER" id="PTHR43300">
    <property type="entry name" value="ACETYLTRANSFERASE"/>
    <property type="match status" value="1"/>
</dbReference>